<feature type="chain" id="PRO_5042546885" description="Lipoprotein" evidence="1">
    <location>
        <begin position="31"/>
        <end position="168"/>
    </location>
</feature>
<evidence type="ECO:0000313" key="2">
    <source>
        <dbReference type="EMBL" id="WEK47543.1"/>
    </source>
</evidence>
<evidence type="ECO:0008006" key="4">
    <source>
        <dbReference type="Google" id="ProtNLM"/>
    </source>
</evidence>
<keyword evidence="1" id="KW-0732">Signal</keyword>
<sequence length="168" mass="17197">MPNRNVSLPAFPAAALALSAVSALSGCASAASYPSLSIRAAERVQGTFEPAPAPAYVPPQPATETLGKVGQLRADAQAAHTRFLAVAERVRTAGAGRNAAEGSEAWATAQVALGQLAGAHSETMVPLADLDGLFAEAQNDGEDITEIEQARSAVDALVAEEDKVIDSF</sequence>
<dbReference type="KEGG" id="acob:P0Y56_04420"/>
<dbReference type="Proteomes" id="UP001218362">
    <property type="component" value="Chromosome"/>
</dbReference>
<dbReference type="EMBL" id="CP119316">
    <property type="protein sequence ID" value="WEK47543.1"/>
    <property type="molecule type" value="Genomic_DNA"/>
</dbReference>
<evidence type="ECO:0000256" key="1">
    <source>
        <dbReference type="SAM" id="SignalP"/>
    </source>
</evidence>
<feature type="signal peptide" evidence="1">
    <location>
        <begin position="1"/>
        <end position="30"/>
    </location>
</feature>
<evidence type="ECO:0000313" key="3">
    <source>
        <dbReference type="Proteomes" id="UP001218362"/>
    </source>
</evidence>
<dbReference type="AlphaFoldDB" id="A0AAJ6BQB0"/>
<dbReference type="PROSITE" id="PS51257">
    <property type="entry name" value="PROKAR_LIPOPROTEIN"/>
    <property type="match status" value="1"/>
</dbReference>
<protein>
    <recommendedName>
        <fullName evidence="4">Lipoprotein</fullName>
    </recommendedName>
</protein>
<accession>A0AAJ6BQB0</accession>
<gene>
    <name evidence="2" type="ORF">P0Y56_04420</name>
</gene>
<proteinExistence type="predicted"/>
<name>A0AAJ6BQB0_9SPHN</name>
<organism evidence="2 3">
    <name type="scientific">Candidatus Andeanibacterium colombiense</name>
    <dbReference type="NCBI Taxonomy" id="3121345"/>
    <lineage>
        <taxon>Bacteria</taxon>
        <taxon>Pseudomonadati</taxon>
        <taxon>Pseudomonadota</taxon>
        <taxon>Alphaproteobacteria</taxon>
        <taxon>Sphingomonadales</taxon>
        <taxon>Sphingomonadaceae</taxon>
        <taxon>Candidatus Andeanibacterium</taxon>
    </lineage>
</organism>
<reference evidence="2" key="1">
    <citation type="submission" date="2023-03" db="EMBL/GenBank/DDBJ databases">
        <title>Andean soil-derived lignocellulolytic bacterial consortium as a source of novel taxa and putative plastic-active enzymes.</title>
        <authorList>
            <person name="Diaz-Garcia L."/>
            <person name="Chuvochina M."/>
            <person name="Feuerriegel G."/>
            <person name="Bunk B."/>
            <person name="Sproer C."/>
            <person name="Streit W.R."/>
            <person name="Rodriguez L.M."/>
            <person name="Overmann J."/>
            <person name="Jimenez D.J."/>
        </authorList>
    </citation>
    <scope>NUCLEOTIDE SEQUENCE</scope>
    <source>
        <strain evidence="2">MAG 26</strain>
    </source>
</reference>